<organism evidence="1 2">
    <name type="scientific">Buttiauxella agrestis</name>
    <dbReference type="NCBI Taxonomy" id="82977"/>
    <lineage>
        <taxon>Bacteria</taxon>
        <taxon>Pseudomonadati</taxon>
        <taxon>Pseudomonadota</taxon>
        <taxon>Gammaproteobacteria</taxon>
        <taxon>Enterobacterales</taxon>
        <taxon>Enterobacteriaceae</taxon>
        <taxon>Buttiauxella</taxon>
    </lineage>
</organism>
<dbReference type="AlphaFoldDB" id="A0A381C4C6"/>
<accession>A0A381C4C6</accession>
<dbReference type="EMBL" id="UIGI01000001">
    <property type="protein sequence ID" value="SUW62711.1"/>
    <property type="molecule type" value="Genomic_DNA"/>
</dbReference>
<reference evidence="1 2" key="1">
    <citation type="submission" date="2018-06" db="EMBL/GenBank/DDBJ databases">
        <authorList>
            <consortium name="Pathogen Informatics"/>
            <person name="Doyle S."/>
        </authorList>
    </citation>
    <scope>NUCLEOTIDE SEQUENCE [LARGE SCALE GENOMIC DNA]</scope>
    <source>
        <strain evidence="1 2">NCTC12119</strain>
    </source>
</reference>
<proteinExistence type="predicted"/>
<gene>
    <name evidence="1" type="ORF">NCTC12119_01169</name>
</gene>
<evidence type="ECO:0000313" key="2">
    <source>
        <dbReference type="Proteomes" id="UP000255528"/>
    </source>
</evidence>
<dbReference type="Proteomes" id="UP000255528">
    <property type="component" value="Unassembled WGS sequence"/>
</dbReference>
<name>A0A381C4C6_9ENTR</name>
<sequence length="39" mass="4137">MQSLMMPEKGCDLDATNTQAAHASPGVADTLSRYHASVM</sequence>
<protein>
    <submittedName>
        <fullName evidence="1">Uncharacterized protein</fullName>
    </submittedName>
</protein>
<evidence type="ECO:0000313" key="1">
    <source>
        <dbReference type="EMBL" id="SUW62711.1"/>
    </source>
</evidence>